<gene>
    <name evidence="1" type="ORF">HHI36_010508</name>
</gene>
<organism evidence="1 2">
    <name type="scientific">Cryptolaemus montrouzieri</name>
    <dbReference type="NCBI Taxonomy" id="559131"/>
    <lineage>
        <taxon>Eukaryota</taxon>
        <taxon>Metazoa</taxon>
        <taxon>Ecdysozoa</taxon>
        <taxon>Arthropoda</taxon>
        <taxon>Hexapoda</taxon>
        <taxon>Insecta</taxon>
        <taxon>Pterygota</taxon>
        <taxon>Neoptera</taxon>
        <taxon>Endopterygota</taxon>
        <taxon>Coleoptera</taxon>
        <taxon>Polyphaga</taxon>
        <taxon>Cucujiformia</taxon>
        <taxon>Coccinelloidea</taxon>
        <taxon>Coccinellidae</taxon>
        <taxon>Scymninae</taxon>
        <taxon>Scymnini</taxon>
        <taxon>Cryptolaemus</taxon>
    </lineage>
</organism>
<sequence>MKGINTTFDDLEIANNLAKFLVVKAGSCNRNLPEDPLVIHPQEENFAHPIDHPFTSEELTLALSSGRISSDKCNFSQANFSDKHITQAA</sequence>
<accession>A0ABD2MIW9</accession>
<keyword evidence="2" id="KW-1185">Reference proteome</keyword>
<dbReference type="Proteomes" id="UP001516400">
    <property type="component" value="Unassembled WGS sequence"/>
</dbReference>
<reference evidence="1 2" key="1">
    <citation type="journal article" date="2021" name="BMC Biol.">
        <title>Horizontally acquired antibacterial genes associated with adaptive radiation of ladybird beetles.</title>
        <authorList>
            <person name="Li H.S."/>
            <person name="Tang X.F."/>
            <person name="Huang Y.H."/>
            <person name="Xu Z.Y."/>
            <person name="Chen M.L."/>
            <person name="Du X.Y."/>
            <person name="Qiu B.Y."/>
            <person name="Chen P.T."/>
            <person name="Zhang W."/>
            <person name="Slipinski A."/>
            <person name="Escalona H.E."/>
            <person name="Waterhouse R.M."/>
            <person name="Zwick A."/>
            <person name="Pang H."/>
        </authorList>
    </citation>
    <scope>NUCLEOTIDE SEQUENCE [LARGE SCALE GENOMIC DNA]</scope>
    <source>
        <strain evidence="1">SYSU2018</strain>
    </source>
</reference>
<dbReference type="EMBL" id="JABFTP020000001">
    <property type="protein sequence ID" value="KAL3266331.1"/>
    <property type="molecule type" value="Genomic_DNA"/>
</dbReference>
<name>A0ABD2MIW9_9CUCU</name>
<protein>
    <submittedName>
        <fullName evidence="1">Uncharacterized protein</fullName>
    </submittedName>
</protein>
<comment type="caution">
    <text evidence="1">The sequence shown here is derived from an EMBL/GenBank/DDBJ whole genome shotgun (WGS) entry which is preliminary data.</text>
</comment>
<evidence type="ECO:0000313" key="1">
    <source>
        <dbReference type="EMBL" id="KAL3266331.1"/>
    </source>
</evidence>
<proteinExistence type="predicted"/>
<dbReference type="AlphaFoldDB" id="A0ABD2MIW9"/>
<evidence type="ECO:0000313" key="2">
    <source>
        <dbReference type="Proteomes" id="UP001516400"/>
    </source>
</evidence>